<sequence length="73" mass="7842">MIAKPISQIGITDILLPGVFSILITSVTDAIGDFADTRFIITEIKLLINAPAKPPSRPIEPASSRNIVLISRT</sequence>
<name>A0A645BKB8_9ZZZZ</name>
<comment type="caution">
    <text evidence="1">The sequence shown here is derived from an EMBL/GenBank/DDBJ whole genome shotgun (WGS) entry which is preliminary data.</text>
</comment>
<dbReference type="EMBL" id="VSSQ01020703">
    <property type="protein sequence ID" value="MPM65767.1"/>
    <property type="molecule type" value="Genomic_DNA"/>
</dbReference>
<gene>
    <name evidence="1" type="ORF">SDC9_112668</name>
</gene>
<reference evidence="1" key="1">
    <citation type="submission" date="2019-08" db="EMBL/GenBank/DDBJ databases">
        <authorList>
            <person name="Kucharzyk K."/>
            <person name="Murdoch R.W."/>
            <person name="Higgins S."/>
            <person name="Loffler F."/>
        </authorList>
    </citation>
    <scope>NUCLEOTIDE SEQUENCE</scope>
</reference>
<protein>
    <submittedName>
        <fullName evidence="1">Uncharacterized protein</fullName>
    </submittedName>
</protein>
<organism evidence="1">
    <name type="scientific">bioreactor metagenome</name>
    <dbReference type="NCBI Taxonomy" id="1076179"/>
    <lineage>
        <taxon>unclassified sequences</taxon>
        <taxon>metagenomes</taxon>
        <taxon>ecological metagenomes</taxon>
    </lineage>
</organism>
<dbReference type="AlphaFoldDB" id="A0A645BKB8"/>
<proteinExistence type="predicted"/>
<accession>A0A645BKB8</accession>
<evidence type="ECO:0000313" key="1">
    <source>
        <dbReference type="EMBL" id="MPM65767.1"/>
    </source>
</evidence>